<dbReference type="InterPro" id="IPR036390">
    <property type="entry name" value="WH_DNA-bd_sf"/>
</dbReference>
<dbReference type="CDD" id="cd00038">
    <property type="entry name" value="CAP_ED"/>
    <property type="match status" value="1"/>
</dbReference>
<dbReference type="SUPFAM" id="SSF51206">
    <property type="entry name" value="cAMP-binding domain-like"/>
    <property type="match status" value="1"/>
</dbReference>
<dbReference type="InterPro" id="IPR018490">
    <property type="entry name" value="cNMP-bd_dom_sf"/>
</dbReference>
<dbReference type="InterPro" id="IPR000595">
    <property type="entry name" value="cNMP-bd_dom"/>
</dbReference>
<reference evidence="7" key="1">
    <citation type="submission" date="2016-12" db="EMBL/GenBank/DDBJ databases">
        <authorList>
            <person name="Varghese N."/>
            <person name="Submissions S."/>
        </authorList>
    </citation>
    <scope>NUCLEOTIDE SEQUENCE [LARGE SCALE GENOMIC DNA]</scope>
    <source>
        <strain evidence="7">DSM 11544</strain>
    </source>
</reference>
<dbReference type="GO" id="GO:0016301">
    <property type="term" value="F:kinase activity"/>
    <property type="evidence" value="ECO:0007669"/>
    <property type="project" value="UniProtKB-KW"/>
</dbReference>
<keyword evidence="2" id="KW-0238">DNA-binding</keyword>
<feature type="domain" description="Cyclic nucleotide-binding" evidence="4">
    <location>
        <begin position="54"/>
        <end position="137"/>
    </location>
</feature>
<name>A0A1M7UFI0_9FIRM</name>
<dbReference type="Pfam" id="PF00027">
    <property type="entry name" value="cNMP_binding"/>
    <property type="match status" value="1"/>
</dbReference>
<dbReference type="InterPro" id="IPR014710">
    <property type="entry name" value="RmlC-like_jellyroll"/>
</dbReference>
<dbReference type="InterPro" id="IPR050397">
    <property type="entry name" value="Env_Response_Regulators"/>
</dbReference>
<dbReference type="PANTHER" id="PTHR24567">
    <property type="entry name" value="CRP FAMILY TRANSCRIPTIONAL REGULATORY PROTEIN"/>
    <property type="match status" value="1"/>
</dbReference>
<dbReference type="PROSITE" id="PS51063">
    <property type="entry name" value="HTH_CRP_2"/>
    <property type="match status" value="1"/>
</dbReference>
<evidence type="ECO:0000256" key="2">
    <source>
        <dbReference type="ARBA" id="ARBA00023125"/>
    </source>
</evidence>
<dbReference type="AlphaFoldDB" id="A0A1M7UFI0"/>
<dbReference type="Pfam" id="PF13545">
    <property type="entry name" value="HTH_Crp_2"/>
    <property type="match status" value="1"/>
</dbReference>
<dbReference type="PROSITE" id="PS50042">
    <property type="entry name" value="CNMP_BINDING_3"/>
    <property type="match status" value="1"/>
</dbReference>
<evidence type="ECO:0000256" key="1">
    <source>
        <dbReference type="ARBA" id="ARBA00023015"/>
    </source>
</evidence>
<keyword evidence="1" id="KW-0805">Transcription regulation</keyword>
<organism evidence="6 7">
    <name type="scientific">Desulfitobacterium chlororespirans DSM 11544</name>
    <dbReference type="NCBI Taxonomy" id="1121395"/>
    <lineage>
        <taxon>Bacteria</taxon>
        <taxon>Bacillati</taxon>
        <taxon>Bacillota</taxon>
        <taxon>Clostridia</taxon>
        <taxon>Eubacteriales</taxon>
        <taxon>Desulfitobacteriaceae</taxon>
        <taxon>Desulfitobacterium</taxon>
    </lineage>
</organism>
<evidence type="ECO:0000313" key="6">
    <source>
        <dbReference type="EMBL" id="SHN81781.1"/>
    </source>
</evidence>
<evidence type="ECO:0000256" key="3">
    <source>
        <dbReference type="ARBA" id="ARBA00023163"/>
    </source>
</evidence>
<dbReference type="InterPro" id="IPR036388">
    <property type="entry name" value="WH-like_DNA-bd_sf"/>
</dbReference>
<dbReference type="STRING" id="1121395.SAMN02745215_03661"/>
<dbReference type="PANTHER" id="PTHR24567:SF74">
    <property type="entry name" value="HTH-TYPE TRANSCRIPTIONAL REGULATOR ARCR"/>
    <property type="match status" value="1"/>
</dbReference>
<proteinExistence type="predicted"/>
<evidence type="ECO:0000313" key="7">
    <source>
        <dbReference type="Proteomes" id="UP000184010"/>
    </source>
</evidence>
<keyword evidence="6" id="KW-0808">Transferase</keyword>
<dbReference type="Proteomes" id="UP000184010">
    <property type="component" value="Unassembled WGS sequence"/>
</dbReference>
<feature type="domain" description="HTH crp-type" evidence="5">
    <location>
        <begin position="168"/>
        <end position="241"/>
    </location>
</feature>
<keyword evidence="7" id="KW-1185">Reference proteome</keyword>
<dbReference type="GO" id="GO:0003700">
    <property type="term" value="F:DNA-binding transcription factor activity"/>
    <property type="evidence" value="ECO:0007669"/>
    <property type="project" value="TreeGrafter"/>
</dbReference>
<evidence type="ECO:0000259" key="5">
    <source>
        <dbReference type="PROSITE" id="PS51063"/>
    </source>
</evidence>
<sequence length="248" mass="28512">MNHDRIVMDDTMTFNAKFVKHEVKPMIENANFAKTLLSKEEESCILQFGTIMRYHRGQVIFSESDTADRIYYIKEGYVRIFRVTPYGKKVTVGSIRSPGQLMGLAETLYRGDRTCFASAINEVTLVVVRNPQFMDLLVKYPAIAIKASITLAIRMREAEQIIEEIACFQVSGRLAMFLVKMAKRMGVETPRGTKINFRLTHEEIAYMIGTTRQNVTSLLNVFKEENSIAIEDKELYILDFDKLNNWIV</sequence>
<evidence type="ECO:0000259" key="4">
    <source>
        <dbReference type="PROSITE" id="PS50042"/>
    </source>
</evidence>
<dbReference type="SMART" id="SM00100">
    <property type="entry name" value="cNMP"/>
    <property type="match status" value="1"/>
</dbReference>
<gene>
    <name evidence="6" type="ORF">SAMN02745215_03661</name>
</gene>
<dbReference type="SMART" id="SM00419">
    <property type="entry name" value="HTH_CRP"/>
    <property type="match status" value="1"/>
</dbReference>
<dbReference type="Gene3D" id="2.60.120.10">
    <property type="entry name" value="Jelly Rolls"/>
    <property type="match status" value="1"/>
</dbReference>
<dbReference type="GO" id="GO:0003677">
    <property type="term" value="F:DNA binding"/>
    <property type="evidence" value="ECO:0007669"/>
    <property type="project" value="UniProtKB-KW"/>
</dbReference>
<dbReference type="SUPFAM" id="SSF46785">
    <property type="entry name" value="Winged helix' DNA-binding domain"/>
    <property type="match status" value="1"/>
</dbReference>
<dbReference type="EMBL" id="FRDN01000012">
    <property type="protein sequence ID" value="SHN81781.1"/>
    <property type="molecule type" value="Genomic_DNA"/>
</dbReference>
<protein>
    <submittedName>
        <fullName evidence="6">cAMP-binding domain of CRP or a regulatory subunit of cAMP-dependent protein kinases</fullName>
    </submittedName>
</protein>
<keyword evidence="3" id="KW-0804">Transcription</keyword>
<dbReference type="InterPro" id="IPR012318">
    <property type="entry name" value="HTH_CRP"/>
</dbReference>
<accession>A0A1M7UFI0</accession>
<dbReference type="GO" id="GO:0005829">
    <property type="term" value="C:cytosol"/>
    <property type="evidence" value="ECO:0007669"/>
    <property type="project" value="TreeGrafter"/>
</dbReference>
<keyword evidence="6" id="KW-0418">Kinase</keyword>
<dbReference type="Gene3D" id="1.10.10.10">
    <property type="entry name" value="Winged helix-like DNA-binding domain superfamily/Winged helix DNA-binding domain"/>
    <property type="match status" value="1"/>
</dbReference>